<gene>
    <name evidence="4" type="ORF">Pla175_34840</name>
</gene>
<sequence precursor="true">MKTLLSLATAATLLSAAPFVSAQNPAGANATKYGIAVVDINYIFKKDARFEAQMKAIQSEMVGVNDTLNAKRTEIAKAEQAMQTLNIGSPEYKQQDENLAKAKADFQLDVNKQRREILEREAKVYYDTYQRVTSAITFYAKQKNIALVMRFIGEEPDPNRRDEIIASINKDVHFQNQIDITPDILAMLNQQQQAAARPGQPLQ</sequence>
<dbReference type="GO" id="GO:0005829">
    <property type="term" value="C:cytosol"/>
    <property type="evidence" value="ECO:0007669"/>
    <property type="project" value="TreeGrafter"/>
</dbReference>
<dbReference type="SUPFAM" id="SSF111384">
    <property type="entry name" value="OmpH-like"/>
    <property type="match status" value="1"/>
</dbReference>
<comment type="similarity">
    <text evidence="1">Belongs to the Skp family.</text>
</comment>
<feature type="signal peptide" evidence="3">
    <location>
        <begin position="1"/>
        <end position="22"/>
    </location>
</feature>
<evidence type="ECO:0000256" key="1">
    <source>
        <dbReference type="ARBA" id="ARBA00009091"/>
    </source>
</evidence>
<dbReference type="InterPro" id="IPR024930">
    <property type="entry name" value="Skp_dom_sf"/>
</dbReference>
<evidence type="ECO:0000256" key="3">
    <source>
        <dbReference type="SAM" id="SignalP"/>
    </source>
</evidence>
<proteinExistence type="inferred from homology"/>
<dbReference type="SMART" id="SM00935">
    <property type="entry name" value="OmpH"/>
    <property type="match status" value="1"/>
</dbReference>
<dbReference type="Proteomes" id="UP000317429">
    <property type="component" value="Chromosome"/>
</dbReference>
<dbReference type="EMBL" id="CP036291">
    <property type="protein sequence ID" value="QDU90084.1"/>
    <property type="molecule type" value="Genomic_DNA"/>
</dbReference>
<feature type="chain" id="PRO_5022105946" evidence="3">
    <location>
        <begin position="23"/>
        <end position="203"/>
    </location>
</feature>
<dbReference type="Pfam" id="PF03938">
    <property type="entry name" value="OmpH"/>
    <property type="match status" value="1"/>
</dbReference>
<dbReference type="RefSeq" id="WP_145287883.1">
    <property type="nucleotide sequence ID" value="NZ_CP036291.1"/>
</dbReference>
<dbReference type="InterPro" id="IPR005632">
    <property type="entry name" value="Chaperone_Skp"/>
</dbReference>
<protein>
    <submittedName>
        <fullName evidence="4">Outer membrane protein (OmpH-like)</fullName>
    </submittedName>
</protein>
<dbReference type="OrthoDB" id="273168at2"/>
<reference evidence="4 5" key="1">
    <citation type="submission" date="2019-02" db="EMBL/GenBank/DDBJ databases">
        <title>Deep-cultivation of Planctomycetes and their phenomic and genomic characterization uncovers novel biology.</title>
        <authorList>
            <person name="Wiegand S."/>
            <person name="Jogler M."/>
            <person name="Boedeker C."/>
            <person name="Pinto D."/>
            <person name="Vollmers J."/>
            <person name="Rivas-Marin E."/>
            <person name="Kohn T."/>
            <person name="Peeters S.H."/>
            <person name="Heuer A."/>
            <person name="Rast P."/>
            <person name="Oberbeckmann S."/>
            <person name="Bunk B."/>
            <person name="Jeske O."/>
            <person name="Meyerdierks A."/>
            <person name="Storesund J.E."/>
            <person name="Kallscheuer N."/>
            <person name="Luecker S."/>
            <person name="Lage O.M."/>
            <person name="Pohl T."/>
            <person name="Merkel B.J."/>
            <person name="Hornburger P."/>
            <person name="Mueller R.-W."/>
            <person name="Bruemmer F."/>
            <person name="Labrenz M."/>
            <person name="Spormann A.M."/>
            <person name="Op den Camp H."/>
            <person name="Overmann J."/>
            <person name="Amann R."/>
            <person name="Jetten M.S.M."/>
            <person name="Mascher T."/>
            <person name="Medema M.H."/>
            <person name="Devos D.P."/>
            <person name="Kaster A.-K."/>
            <person name="Ovreas L."/>
            <person name="Rohde M."/>
            <person name="Galperin M.Y."/>
            <person name="Jogler C."/>
        </authorList>
    </citation>
    <scope>NUCLEOTIDE SEQUENCE [LARGE SCALE GENOMIC DNA]</scope>
    <source>
        <strain evidence="4 5">Pla175</strain>
    </source>
</reference>
<keyword evidence="2 3" id="KW-0732">Signal</keyword>
<accession>A0A518DF14</accession>
<name>A0A518DF14_9BACT</name>
<evidence type="ECO:0000313" key="5">
    <source>
        <dbReference type="Proteomes" id="UP000317429"/>
    </source>
</evidence>
<dbReference type="GO" id="GO:0050821">
    <property type="term" value="P:protein stabilization"/>
    <property type="evidence" value="ECO:0007669"/>
    <property type="project" value="TreeGrafter"/>
</dbReference>
<dbReference type="GO" id="GO:0051082">
    <property type="term" value="F:unfolded protein binding"/>
    <property type="evidence" value="ECO:0007669"/>
    <property type="project" value="InterPro"/>
</dbReference>
<dbReference type="PANTHER" id="PTHR35089">
    <property type="entry name" value="CHAPERONE PROTEIN SKP"/>
    <property type="match status" value="1"/>
</dbReference>
<evidence type="ECO:0000313" key="4">
    <source>
        <dbReference type="EMBL" id="QDU90084.1"/>
    </source>
</evidence>
<dbReference type="AlphaFoldDB" id="A0A518DF14"/>
<dbReference type="Gene3D" id="3.30.910.20">
    <property type="entry name" value="Skp domain"/>
    <property type="match status" value="1"/>
</dbReference>
<dbReference type="KEGG" id="pnd:Pla175_34840"/>
<keyword evidence="5" id="KW-1185">Reference proteome</keyword>
<dbReference type="PANTHER" id="PTHR35089:SF1">
    <property type="entry name" value="CHAPERONE PROTEIN SKP"/>
    <property type="match status" value="1"/>
</dbReference>
<organism evidence="4 5">
    <name type="scientific">Pirellulimonas nuda</name>
    <dbReference type="NCBI Taxonomy" id="2528009"/>
    <lineage>
        <taxon>Bacteria</taxon>
        <taxon>Pseudomonadati</taxon>
        <taxon>Planctomycetota</taxon>
        <taxon>Planctomycetia</taxon>
        <taxon>Pirellulales</taxon>
        <taxon>Lacipirellulaceae</taxon>
        <taxon>Pirellulimonas</taxon>
    </lineage>
</organism>
<evidence type="ECO:0000256" key="2">
    <source>
        <dbReference type="ARBA" id="ARBA00022729"/>
    </source>
</evidence>